<keyword evidence="1 4" id="KW-0378">Hydrolase</keyword>
<dbReference type="Proteomes" id="UP000461585">
    <property type="component" value="Unassembled WGS sequence"/>
</dbReference>
<accession>A0A7X5HYB7</accession>
<gene>
    <name evidence="4" type="primary">srtB</name>
    <name evidence="4" type="ORF">GXN74_14095</name>
</gene>
<dbReference type="AlphaFoldDB" id="A0A7X5HYB7"/>
<dbReference type="EMBL" id="JAAEEH010000074">
    <property type="protein sequence ID" value="NDL68860.1"/>
    <property type="molecule type" value="Genomic_DNA"/>
</dbReference>
<dbReference type="NCBIfam" id="TIGR03064">
    <property type="entry name" value="sortase_srtB"/>
    <property type="match status" value="1"/>
</dbReference>
<feature type="active site" description="Acyl-thioester intermediate" evidence="2">
    <location>
        <position position="234"/>
    </location>
</feature>
<reference evidence="4 5" key="1">
    <citation type="submission" date="2020-01" db="EMBL/GenBank/DDBJ databases">
        <title>Anaeroalcalibacter tamaniensis gen. nov., sp. nov., moderately halophilic strictly anaerobic fermenter bacterium from mud volcano of Taman peninsula.</title>
        <authorList>
            <person name="Frolova A."/>
            <person name="Merkel A.Y."/>
            <person name="Slobodkin A.I."/>
        </authorList>
    </citation>
    <scope>NUCLEOTIDE SEQUENCE [LARGE SCALE GENOMIC DNA]</scope>
    <source>
        <strain evidence="4 5">F-3ap</strain>
    </source>
</reference>
<name>A0A7X5HYB7_9FIRM</name>
<dbReference type="Gene3D" id="2.40.260.10">
    <property type="entry name" value="Sortase"/>
    <property type="match status" value="1"/>
</dbReference>
<sequence length="251" mass="29053">MKRSLSAFLFVLVLYLLGNELFRQSEVERQRQALEELRQLYGAGEEMESPEEFLKEVSPPPVRESYQVRGNPQQPLFDRNSGYVGWVRIPGTKVDHPVVRGVDNEFYLDHNFDKEKDKAGSIFMDYRNVGNGYDKHMILYGHNLKDDRMFGELGKYADPLFLEANPLLEFEGLFGTRRFAVFAAYFTDADFYFIETRFEGEEYGKFLETIQDKSVHAKILEVGPEDKILTLATCSYEVDNGRFVVHGVEIK</sequence>
<evidence type="ECO:0000256" key="1">
    <source>
        <dbReference type="ARBA" id="ARBA00022801"/>
    </source>
</evidence>
<dbReference type="RefSeq" id="WP_162371575.1">
    <property type="nucleotide sequence ID" value="NZ_JAAEEH010000074.1"/>
</dbReference>
<comment type="caution">
    <text evidence="4">The sequence shown here is derived from an EMBL/GenBank/DDBJ whole genome shotgun (WGS) entry which is preliminary data.</text>
</comment>
<feature type="active site" description="Proton donor/acceptor" evidence="2">
    <location>
        <position position="142"/>
    </location>
</feature>
<evidence type="ECO:0000256" key="2">
    <source>
        <dbReference type="PIRSR" id="PIRSR605754-1"/>
    </source>
</evidence>
<keyword evidence="5" id="KW-1185">Reference proteome</keyword>
<dbReference type="SUPFAM" id="SSF63817">
    <property type="entry name" value="Sortase"/>
    <property type="match status" value="1"/>
</dbReference>
<dbReference type="InterPro" id="IPR023365">
    <property type="entry name" value="Sortase_dom-sf"/>
</dbReference>
<organism evidence="4 5">
    <name type="scientific">Anaerotalea alkaliphila</name>
    <dbReference type="NCBI Taxonomy" id="2662126"/>
    <lineage>
        <taxon>Bacteria</taxon>
        <taxon>Bacillati</taxon>
        <taxon>Bacillota</taxon>
        <taxon>Clostridia</taxon>
        <taxon>Eubacteriales</taxon>
        <taxon>Anaerotalea</taxon>
    </lineage>
</organism>
<evidence type="ECO:0000256" key="3">
    <source>
        <dbReference type="SAM" id="MobiDB-lite"/>
    </source>
</evidence>
<dbReference type="InterPro" id="IPR009835">
    <property type="entry name" value="SrtB"/>
</dbReference>
<dbReference type="EC" id="3.4.22.71" evidence="4"/>
<evidence type="ECO:0000313" key="5">
    <source>
        <dbReference type="Proteomes" id="UP000461585"/>
    </source>
</evidence>
<protein>
    <submittedName>
        <fullName evidence="4">Class B sortase</fullName>
        <ecNumber evidence="4">3.4.22.71</ecNumber>
    </submittedName>
</protein>
<dbReference type="Pfam" id="PF04203">
    <property type="entry name" value="Sortase"/>
    <property type="match status" value="1"/>
</dbReference>
<dbReference type="GO" id="GO:0016787">
    <property type="term" value="F:hydrolase activity"/>
    <property type="evidence" value="ECO:0007669"/>
    <property type="project" value="UniProtKB-KW"/>
</dbReference>
<evidence type="ECO:0000313" key="4">
    <source>
        <dbReference type="EMBL" id="NDL68860.1"/>
    </source>
</evidence>
<dbReference type="InterPro" id="IPR005754">
    <property type="entry name" value="Sortase"/>
</dbReference>
<feature type="region of interest" description="Disordered" evidence="3">
    <location>
        <begin position="50"/>
        <end position="72"/>
    </location>
</feature>
<dbReference type="CDD" id="cd05826">
    <property type="entry name" value="Sortase_B"/>
    <property type="match status" value="1"/>
</dbReference>
<proteinExistence type="predicted"/>